<feature type="transmembrane region" description="Helical" evidence="5">
    <location>
        <begin position="130"/>
        <end position="156"/>
    </location>
</feature>
<dbReference type="SUPFAM" id="SSF111352">
    <property type="entry name" value="Ammonium transporter"/>
    <property type="match status" value="1"/>
</dbReference>
<gene>
    <name evidence="7" type="ORF">ABWT76_002034</name>
</gene>
<feature type="transmembrane region" description="Helical" evidence="5">
    <location>
        <begin position="199"/>
        <end position="216"/>
    </location>
</feature>
<proteinExistence type="predicted"/>
<dbReference type="PANTHER" id="PTHR11730">
    <property type="entry name" value="AMMONIUM TRANSPORTER"/>
    <property type="match status" value="1"/>
</dbReference>
<name>A0AAU8JIP0_9CYAN</name>
<feature type="transmembrane region" description="Helical" evidence="5">
    <location>
        <begin position="74"/>
        <end position="93"/>
    </location>
</feature>
<evidence type="ECO:0000256" key="5">
    <source>
        <dbReference type="SAM" id="Phobius"/>
    </source>
</evidence>
<feature type="domain" description="Ammonium transporter AmtB-like" evidence="6">
    <location>
        <begin position="15"/>
        <end position="379"/>
    </location>
</feature>
<dbReference type="InterPro" id="IPR029020">
    <property type="entry name" value="Ammonium/urea_transptr"/>
</dbReference>
<dbReference type="PRINTS" id="PR00342">
    <property type="entry name" value="RHESUSRHD"/>
</dbReference>
<feature type="transmembrane region" description="Helical" evidence="5">
    <location>
        <begin position="228"/>
        <end position="251"/>
    </location>
</feature>
<dbReference type="GO" id="GO:0008519">
    <property type="term" value="F:ammonium channel activity"/>
    <property type="evidence" value="ECO:0007669"/>
    <property type="project" value="InterPro"/>
</dbReference>
<evidence type="ECO:0000256" key="4">
    <source>
        <dbReference type="ARBA" id="ARBA00023136"/>
    </source>
</evidence>
<dbReference type="GO" id="GO:0005886">
    <property type="term" value="C:plasma membrane"/>
    <property type="evidence" value="ECO:0007669"/>
    <property type="project" value="InterPro"/>
</dbReference>
<protein>
    <recommendedName>
        <fullName evidence="6">Ammonium transporter AmtB-like domain-containing protein</fullName>
    </recommendedName>
</protein>
<feature type="transmembrane region" description="Helical" evidence="5">
    <location>
        <begin position="320"/>
        <end position="339"/>
    </location>
</feature>
<keyword evidence="2 5" id="KW-0812">Transmembrane</keyword>
<feature type="transmembrane region" description="Helical" evidence="5">
    <location>
        <begin position="168"/>
        <end position="187"/>
    </location>
</feature>
<feature type="transmembrane region" description="Helical" evidence="5">
    <location>
        <begin position="43"/>
        <end position="62"/>
    </location>
</feature>
<keyword evidence="3 5" id="KW-1133">Transmembrane helix</keyword>
<comment type="subcellular location">
    <subcellularLocation>
        <location evidence="1">Membrane</location>
        <topology evidence="1">Multi-pass membrane protein</topology>
    </subcellularLocation>
</comment>
<evidence type="ECO:0000256" key="2">
    <source>
        <dbReference type="ARBA" id="ARBA00022692"/>
    </source>
</evidence>
<dbReference type="Pfam" id="PF00909">
    <property type="entry name" value="Ammonium_transp"/>
    <property type="match status" value="1"/>
</dbReference>
<evidence type="ECO:0000256" key="3">
    <source>
        <dbReference type="ARBA" id="ARBA00022989"/>
    </source>
</evidence>
<keyword evidence="4 5" id="KW-0472">Membrane</keyword>
<sequence>MKNIKRMAVLFFLSILGVLLVNQVGYAATNDLSAVLEVQKYYRSLHILIMALVGFGFLMNFIKTYGRSAATATYLLVSIGIPLYMFINGFGIFGEAHTLEIDKFIFSEFATVSLLICAGAVLGRLKMPQYLLLGLLFIPPYMVNEWIVLGGGLGLIPQGSFVDTGGSIVIHAFGAFFGLGVLFTMTTKKEFDHAMPEDNVSEIFALLGSMVLWVFWPSFCAALVPEAQIPMVVLNVVMALCGATLSTYIATVLLRHKISVIDIANATLAGGVAIGSVCDHATNQTALMIGIFAGILSVVGFAVIQPKLEELLQKKDTCGVMYLHGLPGLFGGLSAMFVVSGMNVMAQIIGIFVSLAIALIAGFVSGKILVLSGRRIEPYIDEEELIEADS</sequence>
<organism evidence="7">
    <name type="scientific">Planktothricoides raciborskii GIHE-MW2</name>
    <dbReference type="NCBI Taxonomy" id="2792601"/>
    <lineage>
        <taxon>Bacteria</taxon>
        <taxon>Bacillati</taxon>
        <taxon>Cyanobacteriota</taxon>
        <taxon>Cyanophyceae</taxon>
        <taxon>Oscillatoriophycideae</taxon>
        <taxon>Oscillatoriales</taxon>
        <taxon>Oscillatoriaceae</taxon>
        <taxon>Planktothricoides</taxon>
    </lineage>
</organism>
<dbReference type="RefSeq" id="WP_072160738.1">
    <property type="nucleotide sequence ID" value="NZ_CP159837.1"/>
</dbReference>
<dbReference type="GO" id="GO:0097272">
    <property type="term" value="P:ammonium homeostasis"/>
    <property type="evidence" value="ECO:0007669"/>
    <property type="project" value="TreeGrafter"/>
</dbReference>
<feature type="transmembrane region" description="Helical" evidence="5">
    <location>
        <begin position="263"/>
        <end position="282"/>
    </location>
</feature>
<dbReference type="InterPro" id="IPR024041">
    <property type="entry name" value="NH4_transpt_AmtB-like_dom"/>
</dbReference>
<evidence type="ECO:0000313" key="7">
    <source>
        <dbReference type="EMBL" id="XCM39135.1"/>
    </source>
</evidence>
<evidence type="ECO:0000256" key="1">
    <source>
        <dbReference type="ARBA" id="ARBA00004141"/>
    </source>
</evidence>
<feature type="transmembrane region" description="Helical" evidence="5">
    <location>
        <begin position="105"/>
        <end position="123"/>
    </location>
</feature>
<reference evidence="7" key="1">
    <citation type="submission" date="2024-07" db="EMBL/GenBank/DDBJ databases">
        <authorList>
            <person name="Kim Y.J."/>
            <person name="Jeong J.Y."/>
        </authorList>
    </citation>
    <scope>NUCLEOTIDE SEQUENCE</scope>
    <source>
        <strain evidence="7">GIHE-MW2</strain>
    </source>
</reference>
<evidence type="ECO:0000259" key="6">
    <source>
        <dbReference type="Pfam" id="PF00909"/>
    </source>
</evidence>
<accession>A0AAU8JIP0</accession>
<dbReference type="EMBL" id="CP159837">
    <property type="protein sequence ID" value="XCM39135.1"/>
    <property type="molecule type" value="Genomic_DNA"/>
</dbReference>
<dbReference type="Gene3D" id="1.10.3430.10">
    <property type="entry name" value="Ammonium transporter AmtB like domains"/>
    <property type="match status" value="1"/>
</dbReference>
<feature type="transmembrane region" description="Helical" evidence="5">
    <location>
        <begin position="345"/>
        <end position="370"/>
    </location>
</feature>
<dbReference type="AlphaFoldDB" id="A0AAU8JIP0"/>
<dbReference type="PANTHER" id="PTHR11730:SF60">
    <property type="entry name" value="RH50, ISOFORM D"/>
    <property type="match status" value="1"/>
</dbReference>
<feature type="transmembrane region" description="Helical" evidence="5">
    <location>
        <begin position="288"/>
        <end position="308"/>
    </location>
</feature>
<dbReference type="InterPro" id="IPR002229">
    <property type="entry name" value="RhesusRHD"/>
</dbReference>